<evidence type="ECO:0000256" key="2">
    <source>
        <dbReference type="ARBA" id="ARBA00022516"/>
    </source>
</evidence>
<dbReference type="InterPro" id="IPR003231">
    <property type="entry name" value="ACP"/>
</dbReference>
<comment type="pathway">
    <text evidence="7 9">Lipid metabolism; fatty acid biosynthesis.</text>
</comment>
<dbReference type="NCBIfam" id="NF002148">
    <property type="entry name" value="PRK00982.1-2"/>
    <property type="match status" value="1"/>
</dbReference>
<evidence type="ECO:0000256" key="6">
    <source>
        <dbReference type="ARBA" id="ARBA00023160"/>
    </source>
</evidence>
<dbReference type="NCBIfam" id="NF002150">
    <property type="entry name" value="PRK00982.1-4"/>
    <property type="match status" value="1"/>
</dbReference>
<comment type="PTM">
    <text evidence="7">4'-phosphopantetheine is transferred from CoA to a specific serine of apo-ACP by AcpS. This modification is essential for activity because fatty acids are bound in thioester linkage to the sulfhydryl of the prosthetic group.</text>
</comment>
<evidence type="ECO:0000256" key="4">
    <source>
        <dbReference type="ARBA" id="ARBA00022832"/>
    </source>
</evidence>
<reference evidence="11 12" key="1">
    <citation type="journal article" date="2021" name="ISME Commun">
        <title>Automated analysis of genomic sequences facilitates high-throughput and comprehensive description of bacteria.</title>
        <authorList>
            <person name="Hitch T.C.A."/>
        </authorList>
    </citation>
    <scope>NUCLEOTIDE SEQUENCE [LARGE SCALE GENOMIC DNA]</scope>
    <source>
        <strain evidence="11 12">Sanger_23</strain>
    </source>
</reference>
<dbReference type="NCBIfam" id="TIGR00517">
    <property type="entry name" value="acyl_carrier"/>
    <property type="match status" value="1"/>
</dbReference>
<dbReference type="Gene3D" id="1.10.1200.10">
    <property type="entry name" value="ACP-like"/>
    <property type="match status" value="1"/>
</dbReference>
<keyword evidence="2 7" id="KW-0444">Lipid biosynthesis</keyword>
<name>A0ABT2TUQ1_9FIRM</name>
<comment type="function">
    <text evidence="7 9">Carrier of the growing fatty acid chain in fatty acid biosynthesis.</text>
</comment>
<dbReference type="EMBL" id="JAOQJL010000021">
    <property type="protein sequence ID" value="MCU6765963.1"/>
    <property type="molecule type" value="Genomic_DNA"/>
</dbReference>
<comment type="similarity">
    <text evidence="7">Belongs to the acyl carrier protein (ACP) family.</text>
</comment>
<evidence type="ECO:0000313" key="11">
    <source>
        <dbReference type="EMBL" id="MCU6765963.1"/>
    </source>
</evidence>
<keyword evidence="7" id="KW-0963">Cytoplasm</keyword>
<dbReference type="SUPFAM" id="SSF47336">
    <property type="entry name" value="ACP-like"/>
    <property type="match status" value="1"/>
</dbReference>
<evidence type="ECO:0000256" key="3">
    <source>
        <dbReference type="ARBA" id="ARBA00022553"/>
    </source>
</evidence>
<evidence type="ECO:0000256" key="7">
    <source>
        <dbReference type="HAMAP-Rule" id="MF_01217"/>
    </source>
</evidence>
<keyword evidence="3 7" id="KW-0597">Phosphoprotein</keyword>
<evidence type="ECO:0000313" key="12">
    <source>
        <dbReference type="Proteomes" id="UP001652409"/>
    </source>
</evidence>
<gene>
    <name evidence="7 11" type="primary">acpP</name>
    <name evidence="11" type="ORF">OCV61_11135</name>
</gene>
<dbReference type="InterPro" id="IPR036736">
    <property type="entry name" value="ACP-like_sf"/>
</dbReference>
<dbReference type="PANTHER" id="PTHR20863">
    <property type="entry name" value="ACYL CARRIER PROTEIN"/>
    <property type="match status" value="1"/>
</dbReference>
<evidence type="ECO:0000256" key="8">
    <source>
        <dbReference type="NCBIfam" id="TIGR00517"/>
    </source>
</evidence>
<feature type="domain" description="Carrier" evidence="10">
    <location>
        <begin position="1"/>
        <end position="74"/>
    </location>
</feature>
<evidence type="ECO:0000259" key="10">
    <source>
        <dbReference type="PROSITE" id="PS50075"/>
    </source>
</evidence>
<comment type="PTM">
    <text evidence="9">4'-phosphopantetheine is transferred from CoA to a specific serine of apo-ACP by acpS.</text>
</comment>
<dbReference type="Proteomes" id="UP001652409">
    <property type="component" value="Unassembled WGS sequence"/>
</dbReference>
<comment type="subcellular location">
    <subcellularLocation>
        <location evidence="7">Cytoplasm</location>
    </subcellularLocation>
</comment>
<keyword evidence="12" id="KW-1185">Reference proteome</keyword>
<keyword evidence="1 7" id="KW-0596">Phosphopantetheine</keyword>
<accession>A0ABT2TUQ1</accession>
<dbReference type="InterPro" id="IPR009081">
    <property type="entry name" value="PP-bd_ACP"/>
</dbReference>
<dbReference type="PANTHER" id="PTHR20863:SF76">
    <property type="entry name" value="CARRIER DOMAIN-CONTAINING PROTEIN"/>
    <property type="match status" value="1"/>
</dbReference>
<comment type="caution">
    <text evidence="11">The sequence shown here is derived from an EMBL/GenBank/DDBJ whole genome shotgun (WGS) entry which is preliminary data.</text>
</comment>
<keyword evidence="5 7" id="KW-0443">Lipid metabolism</keyword>
<keyword evidence="6 7" id="KW-0275">Fatty acid biosynthesis</keyword>
<dbReference type="HAMAP" id="MF_01217">
    <property type="entry name" value="Acyl_carrier"/>
    <property type="match status" value="1"/>
</dbReference>
<proteinExistence type="inferred from homology"/>
<evidence type="ECO:0000256" key="5">
    <source>
        <dbReference type="ARBA" id="ARBA00023098"/>
    </source>
</evidence>
<evidence type="ECO:0000256" key="1">
    <source>
        <dbReference type="ARBA" id="ARBA00022450"/>
    </source>
</evidence>
<feature type="modified residue" description="O-(pantetheine 4'-phosphoryl)serine" evidence="7">
    <location>
        <position position="34"/>
    </location>
</feature>
<dbReference type="RefSeq" id="WP_158421887.1">
    <property type="nucleotide sequence ID" value="NZ_JAOQJL010000021.1"/>
</dbReference>
<evidence type="ECO:0000256" key="9">
    <source>
        <dbReference type="RuleBase" id="RU003545"/>
    </source>
</evidence>
<organism evidence="11 12">
    <name type="scientific">Blautia ammoniilytica</name>
    <dbReference type="NCBI Taxonomy" id="2981782"/>
    <lineage>
        <taxon>Bacteria</taxon>
        <taxon>Bacillati</taxon>
        <taxon>Bacillota</taxon>
        <taxon>Clostridia</taxon>
        <taxon>Lachnospirales</taxon>
        <taxon>Lachnospiraceae</taxon>
        <taxon>Blautia</taxon>
    </lineage>
</organism>
<sequence>MLERIKEIVAESLGTEAGTLTESTSFKEDLGADSLDLFEMVMALEEEFNVEIPTEDLEGIQTIGDVEAYIQNREK</sequence>
<keyword evidence="4 7" id="KW-0276">Fatty acid metabolism</keyword>
<dbReference type="PROSITE" id="PS50075">
    <property type="entry name" value="CARRIER"/>
    <property type="match status" value="1"/>
</dbReference>
<protein>
    <recommendedName>
        <fullName evidence="7 8">Acyl carrier protein</fullName>
        <shortName evidence="7">ACP</shortName>
    </recommendedName>
</protein>
<dbReference type="Pfam" id="PF00550">
    <property type="entry name" value="PP-binding"/>
    <property type="match status" value="1"/>
</dbReference>